<reference evidence="14" key="5">
    <citation type="submission" date="2015-06" db="UniProtKB">
        <authorList>
            <consortium name="EnsemblFungi"/>
        </authorList>
    </citation>
    <scope>IDENTIFICATION</scope>
    <source>
        <strain evidence="14">ATCC 64411</strain>
    </source>
</reference>
<evidence type="ECO:0000256" key="11">
    <source>
        <dbReference type="ARBA" id="ARBA00023136"/>
    </source>
</evidence>
<keyword evidence="5" id="KW-0328">Glycosyltransferase</keyword>
<evidence type="ECO:0000256" key="1">
    <source>
        <dbReference type="ARBA" id="ARBA00004606"/>
    </source>
</evidence>
<dbReference type="PANTHER" id="PTHR23033:SF40">
    <property type="entry name" value="APPLE DOMAIN-CONTAINING PROTEIN"/>
    <property type="match status" value="1"/>
</dbReference>
<reference evidence="14" key="4">
    <citation type="journal article" date="2015" name="G3 (Bethesda)">
        <title>Genome sequences of three phytopathogenic species of the Magnaporthaceae family of fungi.</title>
        <authorList>
            <person name="Okagaki L.H."/>
            <person name="Nunes C.C."/>
            <person name="Sailsbery J."/>
            <person name="Clay B."/>
            <person name="Brown D."/>
            <person name="John T."/>
            <person name="Oh Y."/>
            <person name="Young N."/>
            <person name="Fitzgerald M."/>
            <person name="Haas B.J."/>
            <person name="Zeng Q."/>
            <person name="Young S."/>
            <person name="Adiconis X."/>
            <person name="Fan L."/>
            <person name="Levin J.Z."/>
            <person name="Mitchell T.K."/>
            <person name="Okubara P.A."/>
            <person name="Farman M.L."/>
            <person name="Kohn L.M."/>
            <person name="Birren B."/>
            <person name="Ma L.-J."/>
            <person name="Dean R.A."/>
        </authorList>
    </citation>
    <scope>NUCLEOTIDE SEQUENCE</scope>
    <source>
        <strain evidence="14">ATCC 64411 / 73-15</strain>
    </source>
</reference>
<comment type="pathway">
    <text evidence="2">Protein modification; protein glycosylation.</text>
</comment>
<keyword evidence="6" id="KW-0808">Transferase</keyword>
<gene>
    <name evidence="13" type="ORF">MAPG_02981</name>
</gene>
<dbReference type="EMBL" id="GL876967">
    <property type="protein sequence ID" value="KLU83932.1"/>
    <property type="molecule type" value="Genomic_DNA"/>
</dbReference>
<dbReference type="Gene3D" id="3.90.550.50">
    <property type="match status" value="1"/>
</dbReference>
<keyword evidence="15" id="KW-1185">Reference proteome</keyword>
<keyword evidence="10" id="KW-1133">Transmembrane helix</keyword>
<dbReference type="GO" id="GO:0000166">
    <property type="term" value="F:nucleotide binding"/>
    <property type="evidence" value="ECO:0007669"/>
    <property type="project" value="UniProtKB-KW"/>
</dbReference>
<reference evidence="13" key="3">
    <citation type="submission" date="2011-03" db="EMBL/GenBank/DDBJ databases">
        <title>Annotation of Magnaporthe poae ATCC 64411.</title>
        <authorList>
            <person name="Ma L.-J."/>
            <person name="Dead R."/>
            <person name="Young S.K."/>
            <person name="Zeng Q."/>
            <person name="Gargeya S."/>
            <person name="Fitzgerald M."/>
            <person name="Haas B."/>
            <person name="Abouelleil A."/>
            <person name="Alvarado L."/>
            <person name="Arachchi H.M."/>
            <person name="Berlin A."/>
            <person name="Brown A."/>
            <person name="Chapman S.B."/>
            <person name="Chen Z."/>
            <person name="Dunbar C."/>
            <person name="Freedman E."/>
            <person name="Gearin G."/>
            <person name="Gellesch M."/>
            <person name="Goldberg J."/>
            <person name="Griggs A."/>
            <person name="Gujja S."/>
            <person name="Heiman D."/>
            <person name="Howarth C."/>
            <person name="Larson L."/>
            <person name="Lui A."/>
            <person name="MacDonald P.J.P."/>
            <person name="Mehta T."/>
            <person name="Montmayeur A."/>
            <person name="Murphy C."/>
            <person name="Neiman D."/>
            <person name="Pearson M."/>
            <person name="Priest M."/>
            <person name="Roberts A."/>
            <person name="Saif S."/>
            <person name="Shea T."/>
            <person name="Shenoy N."/>
            <person name="Sisk P."/>
            <person name="Stolte C."/>
            <person name="Sykes S."/>
            <person name="Yandava C."/>
            <person name="Wortman J."/>
            <person name="Nusbaum C."/>
            <person name="Birren B."/>
        </authorList>
    </citation>
    <scope>NUCLEOTIDE SEQUENCE</scope>
    <source>
        <strain evidence="13">ATCC 64411</strain>
    </source>
</reference>
<dbReference type="InterPro" id="IPR003378">
    <property type="entry name" value="Fringe-like_glycosylTrfase"/>
</dbReference>
<dbReference type="Proteomes" id="UP000011715">
    <property type="component" value="Unassembled WGS sequence"/>
</dbReference>
<comment type="similarity">
    <text evidence="3">Belongs to the glycosyltransferase 31 family. Beta3-Gal-T subfamily.</text>
</comment>
<dbReference type="InterPro" id="IPR026050">
    <property type="entry name" value="C1GALT1/C1GALT1_chp1"/>
</dbReference>
<comment type="subcellular location">
    <subcellularLocation>
        <location evidence="1">Membrane</location>
        <topology evidence="1">Single-pass type II membrane protein</topology>
    </subcellularLocation>
</comment>
<dbReference type="eggNOG" id="KOG2246">
    <property type="taxonomic scope" value="Eukaryota"/>
</dbReference>
<organism evidence="14 15">
    <name type="scientific">Magnaporthiopsis poae (strain ATCC 64411 / 73-15)</name>
    <name type="common">Kentucky bluegrass fungus</name>
    <name type="synonym">Magnaporthe poae</name>
    <dbReference type="NCBI Taxonomy" id="644358"/>
    <lineage>
        <taxon>Eukaryota</taxon>
        <taxon>Fungi</taxon>
        <taxon>Dikarya</taxon>
        <taxon>Ascomycota</taxon>
        <taxon>Pezizomycotina</taxon>
        <taxon>Sordariomycetes</taxon>
        <taxon>Sordariomycetidae</taxon>
        <taxon>Magnaporthales</taxon>
        <taxon>Magnaporthaceae</taxon>
        <taxon>Magnaporthiopsis</taxon>
    </lineage>
</organism>
<keyword evidence="7" id="KW-0812">Transmembrane</keyword>
<dbReference type="PANTHER" id="PTHR23033">
    <property type="entry name" value="BETA1,3-GALACTOSYLTRANSFERASE"/>
    <property type="match status" value="1"/>
</dbReference>
<proteinExistence type="inferred from homology"/>
<keyword evidence="11" id="KW-0472">Membrane</keyword>
<evidence type="ECO:0000256" key="2">
    <source>
        <dbReference type="ARBA" id="ARBA00004922"/>
    </source>
</evidence>
<dbReference type="VEuPathDB" id="FungiDB:MAPG_02981"/>
<sequence>MTMIKPPAIMAMARRRRSHIAIAGILLLLVVWLATPFDSFIYLMPKYYWSWPFADRLSDEQVFSHRPPPHPVDMLSDVVVIMKSGYGTRDRIQGWLDAHTENINLDKLFLVADYVANFSITAQGQKRTLQMYDSVRFTIDASVPPLPPDAKRVKNYNDFQDALAAGDAERLDRYNKEFGYELDVMKFVSSLEMAYNRWPNEKWYIMADDDSYLMLPSAKQLLQQFDPSKLHYLGNAEGHWTGRFGHGGSNFFVSQAAMTKLFRKHREAVGAGNHEASTTAKLGDWLLAVTFNRIGIYVQEGHKRFFNGEDPWSTKIRADRICSLLVGFHALKTGDVMRKVAASFGPLARPATWWDVWEILGEKEAFKTGAESHSRNDWDYVGNPDEATSTLRNSPAAMSCQDACLGRRWCLAWTYVPEKKECHLSPWMAVGKSATGKVSGISVARVKAVREGCPKP</sequence>
<reference evidence="13" key="1">
    <citation type="submission" date="2010-05" db="EMBL/GenBank/DDBJ databases">
        <title>The Genome Sequence of Magnaporthe poae strain ATCC 64411.</title>
        <authorList>
            <consortium name="The Broad Institute Genome Sequencing Platform"/>
            <consortium name="Broad Institute Genome Sequencing Center for Infectious Disease"/>
            <person name="Ma L.-J."/>
            <person name="Dead R."/>
            <person name="Young S."/>
            <person name="Zeng Q."/>
            <person name="Koehrsen M."/>
            <person name="Alvarado L."/>
            <person name="Berlin A."/>
            <person name="Chapman S.B."/>
            <person name="Chen Z."/>
            <person name="Freedman E."/>
            <person name="Gellesch M."/>
            <person name="Goldberg J."/>
            <person name="Griggs A."/>
            <person name="Gujja S."/>
            <person name="Heilman E.R."/>
            <person name="Heiman D."/>
            <person name="Hepburn T."/>
            <person name="Howarth C."/>
            <person name="Jen D."/>
            <person name="Larson L."/>
            <person name="Mehta T."/>
            <person name="Neiman D."/>
            <person name="Pearson M."/>
            <person name="Roberts A."/>
            <person name="Saif S."/>
            <person name="Shea T."/>
            <person name="Shenoy N."/>
            <person name="Sisk P."/>
            <person name="Stolte C."/>
            <person name="Sykes S."/>
            <person name="Walk T."/>
            <person name="White J."/>
            <person name="Yandava C."/>
            <person name="Haas B."/>
            <person name="Nusbaum C."/>
            <person name="Birren B."/>
        </authorList>
    </citation>
    <scope>NUCLEOTIDE SEQUENCE</scope>
    <source>
        <strain evidence="13">ATCC 64411</strain>
    </source>
</reference>
<dbReference type="EMBL" id="ADBL01000724">
    <property type="status" value="NOT_ANNOTATED_CDS"/>
    <property type="molecule type" value="Genomic_DNA"/>
</dbReference>
<dbReference type="AlphaFoldDB" id="A0A0C4DSU0"/>
<evidence type="ECO:0000256" key="9">
    <source>
        <dbReference type="ARBA" id="ARBA00022968"/>
    </source>
</evidence>
<dbReference type="GO" id="GO:0016263">
    <property type="term" value="F:glycoprotein-N-acetylgalactosamine 3-beta-galactosyltransferase activity"/>
    <property type="evidence" value="ECO:0007669"/>
    <property type="project" value="UniProtKB-EC"/>
</dbReference>
<evidence type="ECO:0000313" key="15">
    <source>
        <dbReference type="Proteomes" id="UP000011715"/>
    </source>
</evidence>
<dbReference type="EnsemblFungi" id="MAPG_02981T0">
    <property type="protein sequence ID" value="MAPG_02981T0"/>
    <property type="gene ID" value="MAPG_02981"/>
</dbReference>
<dbReference type="EC" id="2.4.1.122" evidence="4"/>
<evidence type="ECO:0000256" key="8">
    <source>
        <dbReference type="ARBA" id="ARBA00022741"/>
    </source>
</evidence>
<evidence type="ECO:0000256" key="5">
    <source>
        <dbReference type="ARBA" id="ARBA00022676"/>
    </source>
</evidence>
<evidence type="ECO:0000256" key="4">
    <source>
        <dbReference type="ARBA" id="ARBA00012557"/>
    </source>
</evidence>
<evidence type="ECO:0000313" key="13">
    <source>
        <dbReference type="EMBL" id="KLU83932.1"/>
    </source>
</evidence>
<evidence type="ECO:0000256" key="3">
    <source>
        <dbReference type="ARBA" id="ARBA00006462"/>
    </source>
</evidence>
<keyword evidence="8" id="KW-0547">Nucleotide-binding</keyword>
<dbReference type="Gene3D" id="3.50.4.10">
    <property type="entry name" value="Hepatocyte Growth Factor"/>
    <property type="match status" value="1"/>
</dbReference>
<keyword evidence="9" id="KW-0735">Signal-anchor</keyword>
<evidence type="ECO:0000256" key="6">
    <source>
        <dbReference type="ARBA" id="ARBA00022679"/>
    </source>
</evidence>
<reference evidence="15" key="2">
    <citation type="submission" date="2010-05" db="EMBL/GenBank/DDBJ databases">
        <title>The genome sequence of Magnaporthe poae strain ATCC 64411.</title>
        <authorList>
            <person name="Ma L.-J."/>
            <person name="Dead R."/>
            <person name="Young S."/>
            <person name="Zeng Q."/>
            <person name="Koehrsen M."/>
            <person name="Alvarado L."/>
            <person name="Berlin A."/>
            <person name="Chapman S.B."/>
            <person name="Chen Z."/>
            <person name="Freedman E."/>
            <person name="Gellesch M."/>
            <person name="Goldberg J."/>
            <person name="Griggs A."/>
            <person name="Gujja S."/>
            <person name="Heilman E.R."/>
            <person name="Heiman D."/>
            <person name="Hepburn T."/>
            <person name="Howarth C."/>
            <person name="Jen D."/>
            <person name="Larson L."/>
            <person name="Mehta T."/>
            <person name="Neiman D."/>
            <person name="Pearson M."/>
            <person name="Roberts A."/>
            <person name="Saif S."/>
            <person name="Shea T."/>
            <person name="Shenoy N."/>
            <person name="Sisk P."/>
            <person name="Stolte C."/>
            <person name="Sykes S."/>
            <person name="Walk T."/>
            <person name="White J."/>
            <person name="Yandava C."/>
            <person name="Haas B."/>
            <person name="Nusbaum C."/>
            <person name="Birren B."/>
        </authorList>
    </citation>
    <scope>NUCLEOTIDE SEQUENCE [LARGE SCALE GENOMIC DNA]</scope>
    <source>
        <strain evidence="15">ATCC 64411 / 73-15</strain>
    </source>
</reference>
<name>A0A0C4DSU0_MAGP6</name>
<evidence type="ECO:0000256" key="10">
    <source>
        <dbReference type="ARBA" id="ARBA00022989"/>
    </source>
</evidence>
<evidence type="ECO:0000259" key="12">
    <source>
        <dbReference type="Pfam" id="PF02434"/>
    </source>
</evidence>
<evidence type="ECO:0000313" key="14">
    <source>
        <dbReference type="EnsemblFungi" id="MAPG_02981T0"/>
    </source>
</evidence>
<dbReference type="OMA" id="WVEQSRE"/>
<accession>A0A0C4DSU0</accession>
<dbReference type="STRING" id="644358.A0A0C4DSU0"/>
<dbReference type="SUPFAM" id="SSF57414">
    <property type="entry name" value="Hairpin loop containing domain-like"/>
    <property type="match status" value="1"/>
</dbReference>
<evidence type="ECO:0000256" key="7">
    <source>
        <dbReference type="ARBA" id="ARBA00022692"/>
    </source>
</evidence>
<dbReference type="GO" id="GO:0016020">
    <property type="term" value="C:membrane"/>
    <property type="evidence" value="ECO:0007669"/>
    <property type="project" value="UniProtKB-SubCell"/>
</dbReference>
<dbReference type="Pfam" id="PF02434">
    <property type="entry name" value="Fringe"/>
    <property type="match status" value="1"/>
</dbReference>
<dbReference type="OrthoDB" id="414175at2759"/>
<feature type="domain" description="Fringe-like glycosyltransferase" evidence="12">
    <location>
        <begin position="199"/>
        <end position="238"/>
    </location>
</feature>
<protein>
    <recommendedName>
        <fullName evidence="4">N-acetylgalactosaminide beta-1,3-galactosyltransferase</fullName>
        <ecNumber evidence="4">2.4.1.122</ecNumber>
    </recommendedName>
</protein>